<gene>
    <name evidence="2" type="ORF">LOTGIDRAFT_138480</name>
</gene>
<dbReference type="InterPro" id="IPR011249">
    <property type="entry name" value="Metalloenz_LuxS/M16"/>
</dbReference>
<dbReference type="KEGG" id="lgi:LOTGIDRAFT_138480"/>
<dbReference type="STRING" id="225164.V4CJR2"/>
<dbReference type="PANTHER" id="PTHR43016:SF13">
    <property type="entry name" value="PRESEQUENCE PROTEASE, MITOCHONDRIAL"/>
    <property type="match status" value="1"/>
</dbReference>
<dbReference type="Proteomes" id="UP000030746">
    <property type="component" value="Unassembled WGS sequence"/>
</dbReference>
<dbReference type="SUPFAM" id="SSF63411">
    <property type="entry name" value="LuxS/MPP-like metallohydrolase"/>
    <property type="match status" value="1"/>
</dbReference>
<evidence type="ECO:0000259" key="1">
    <source>
        <dbReference type="Pfam" id="PF00675"/>
    </source>
</evidence>
<feature type="domain" description="Peptidase M16 N-terminal" evidence="1">
    <location>
        <begin position="50"/>
        <end position="139"/>
    </location>
</feature>
<dbReference type="HOGENOM" id="CLU_1286120_0_0_1"/>
<name>V4CJR2_LOTGI</name>
<dbReference type="EMBL" id="KB200255">
    <property type="protein sequence ID" value="ESP02435.1"/>
    <property type="molecule type" value="Genomic_DNA"/>
</dbReference>
<feature type="non-terminal residue" evidence="2">
    <location>
        <position position="1"/>
    </location>
</feature>
<dbReference type="RefSeq" id="XP_009046923.1">
    <property type="nucleotide sequence ID" value="XM_009048675.1"/>
</dbReference>
<proteinExistence type="predicted"/>
<reference evidence="2 3" key="1">
    <citation type="journal article" date="2013" name="Nature">
        <title>Insights into bilaterian evolution from three spiralian genomes.</title>
        <authorList>
            <person name="Simakov O."/>
            <person name="Marletaz F."/>
            <person name="Cho S.J."/>
            <person name="Edsinger-Gonzales E."/>
            <person name="Havlak P."/>
            <person name="Hellsten U."/>
            <person name="Kuo D.H."/>
            <person name="Larsson T."/>
            <person name="Lv J."/>
            <person name="Arendt D."/>
            <person name="Savage R."/>
            <person name="Osoegawa K."/>
            <person name="de Jong P."/>
            <person name="Grimwood J."/>
            <person name="Chapman J.A."/>
            <person name="Shapiro H."/>
            <person name="Aerts A."/>
            <person name="Otillar R.P."/>
            <person name="Terry A.Y."/>
            <person name="Boore J.L."/>
            <person name="Grigoriev I.V."/>
            <person name="Lindberg D.R."/>
            <person name="Seaver E.C."/>
            <person name="Weisblat D.A."/>
            <person name="Putnam N.H."/>
            <person name="Rokhsar D.S."/>
        </authorList>
    </citation>
    <scope>NUCLEOTIDE SEQUENCE [LARGE SCALE GENOMIC DNA]</scope>
</reference>
<dbReference type="InterPro" id="IPR011765">
    <property type="entry name" value="Pept_M16_N"/>
</dbReference>
<dbReference type="FunFam" id="3.30.830.10:FF:000011">
    <property type="entry name" value="Presequence protease, mitochondrial"/>
    <property type="match status" value="1"/>
</dbReference>
<dbReference type="GO" id="GO:0046872">
    <property type="term" value="F:metal ion binding"/>
    <property type="evidence" value="ECO:0007669"/>
    <property type="project" value="InterPro"/>
</dbReference>
<dbReference type="Pfam" id="PF00675">
    <property type="entry name" value="Peptidase_M16"/>
    <property type="match status" value="1"/>
</dbReference>
<evidence type="ECO:0000313" key="2">
    <source>
        <dbReference type="EMBL" id="ESP02435.1"/>
    </source>
</evidence>
<dbReference type="OrthoDB" id="10250783at2759"/>
<dbReference type="GO" id="GO:0005759">
    <property type="term" value="C:mitochondrial matrix"/>
    <property type="evidence" value="ECO:0007669"/>
    <property type="project" value="TreeGrafter"/>
</dbReference>
<protein>
    <recommendedName>
        <fullName evidence="1">Peptidase M16 N-terminal domain-containing protein</fullName>
    </recommendedName>
</protein>
<dbReference type="Gene3D" id="3.30.830.10">
    <property type="entry name" value="Metalloenzyme, LuxS/M16 peptidase-like"/>
    <property type="match status" value="1"/>
</dbReference>
<keyword evidence="3" id="KW-1185">Reference proteome</keyword>
<dbReference type="GO" id="GO:0004222">
    <property type="term" value="F:metalloendopeptidase activity"/>
    <property type="evidence" value="ECO:0007669"/>
    <property type="project" value="TreeGrafter"/>
</dbReference>
<dbReference type="PANTHER" id="PTHR43016">
    <property type="entry name" value="PRESEQUENCE PROTEASE"/>
    <property type="match status" value="1"/>
</dbReference>
<evidence type="ECO:0000313" key="3">
    <source>
        <dbReference type="Proteomes" id="UP000030746"/>
    </source>
</evidence>
<dbReference type="MEROPS" id="M16.009"/>
<dbReference type="GeneID" id="20234065"/>
<dbReference type="CTD" id="20234065"/>
<dbReference type="AlphaFoldDB" id="V4CJR2"/>
<accession>V4CJR2</accession>
<dbReference type="GO" id="GO:0016485">
    <property type="term" value="P:protein processing"/>
    <property type="evidence" value="ECO:0007669"/>
    <property type="project" value="TreeGrafter"/>
</dbReference>
<sequence>YKTGDKIHGYTVQEIVDIPELYLTAIKLHHDKTGARHLHAAREDDNNLFSVGFRTTPMDSTGVPHILEHTTLCGSQKFPVRDPFFKMLSRSLATFMNAMTADDWTIYPFSSQNYQDFQNLLSIYLDAVFYPKLRELDFCQEGWRLEHEDPKDPKSPIIFKGVVYNEMKGVFVSKPVYLYQPRVILPLYIRYKIYILQQVYNYIHQLALPVAITKE</sequence>
<organism evidence="2 3">
    <name type="scientific">Lottia gigantea</name>
    <name type="common">Giant owl limpet</name>
    <dbReference type="NCBI Taxonomy" id="225164"/>
    <lineage>
        <taxon>Eukaryota</taxon>
        <taxon>Metazoa</taxon>
        <taxon>Spiralia</taxon>
        <taxon>Lophotrochozoa</taxon>
        <taxon>Mollusca</taxon>
        <taxon>Gastropoda</taxon>
        <taxon>Patellogastropoda</taxon>
        <taxon>Lottioidea</taxon>
        <taxon>Lottiidae</taxon>
        <taxon>Lottia</taxon>
    </lineage>
</organism>